<name>E9H5C5_DAPPU</name>
<dbReference type="InParanoid" id="E9H5C5"/>
<dbReference type="OrthoDB" id="10006218at2759"/>
<keyword evidence="1" id="KW-0812">Transmembrane</keyword>
<evidence type="ECO:0000259" key="2">
    <source>
        <dbReference type="Pfam" id="PF13383"/>
    </source>
</evidence>
<feature type="domain" description="Methyltransferase" evidence="2">
    <location>
        <begin position="103"/>
        <end position="277"/>
    </location>
</feature>
<evidence type="ECO:0000313" key="3">
    <source>
        <dbReference type="EMBL" id="EFX72933.1"/>
    </source>
</evidence>
<dbReference type="PANTHER" id="PTHR32026">
    <property type="entry name" value="METHYLTRANSFERASE-LIKE PROTEIN 24"/>
    <property type="match status" value="1"/>
</dbReference>
<dbReference type="InterPro" id="IPR025714">
    <property type="entry name" value="Methyltranfer_dom"/>
</dbReference>
<accession>E9H5C5</accession>
<gene>
    <name evidence="3" type="ORF">DAPPUDRAFT_325714</name>
</gene>
<organism evidence="3 4">
    <name type="scientific">Daphnia pulex</name>
    <name type="common">Water flea</name>
    <dbReference type="NCBI Taxonomy" id="6669"/>
    <lineage>
        <taxon>Eukaryota</taxon>
        <taxon>Metazoa</taxon>
        <taxon>Ecdysozoa</taxon>
        <taxon>Arthropoda</taxon>
        <taxon>Crustacea</taxon>
        <taxon>Branchiopoda</taxon>
        <taxon>Diplostraca</taxon>
        <taxon>Cladocera</taxon>
        <taxon>Anomopoda</taxon>
        <taxon>Daphniidae</taxon>
        <taxon>Daphnia</taxon>
    </lineage>
</organism>
<dbReference type="InterPro" id="IPR029063">
    <property type="entry name" value="SAM-dependent_MTases_sf"/>
</dbReference>
<dbReference type="PhylomeDB" id="E9H5C5"/>
<evidence type="ECO:0000256" key="1">
    <source>
        <dbReference type="SAM" id="Phobius"/>
    </source>
</evidence>
<sequence length="299" mass="34873">MSLLWWKRLDVRKCTIVLGALMFGFAFITIIKTYPHLKTTGITIQRETENCCSSSYWDALLDSKSLTGNQLLQYVKWTNRSSCQLIHDFGGILHQDWHPAGIDGQKAICIDARVAPDRKNCLVYSFGISNEWSFDEQMERYGCQVFAFDPSMMRGHHDHSPAIHFYNWGLSDRDEVTVDKRWTLRSLSSIYKNLTARHGEKVIDYLKIDVEFAEWIALPQMIKSGMLSKVRQLGLEIHLNESETIDKNREYVKILRTIEKMGFVRFDSKYNPWSMTHFTQLGLFSVPFAYEIAWYNDNL</sequence>
<keyword evidence="4" id="KW-1185">Reference proteome</keyword>
<dbReference type="SUPFAM" id="SSF53335">
    <property type="entry name" value="S-adenosyl-L-methionine-dependent methyltransferases"/>
    <property type="match status" value="1"/>
</dbReference>
<keyword evidence="1" id="KW-1133">Transmembrane helix</keyword>
<dbReference type="OMA" id="RETENCC"/>
<protein>
    <recommendedName>
        <fullName evidence="2">Methyltransferase domain-containing protein</fullName>
    </recommendedName>
</protein>
<evidence type="ECO:0000313" key="4">
    <source>
        <dbReference type="Proteomes" id="UP000000305"/>
    </source>
</evidence>
<keyword evidence="1" id="KW-0472">Membrane</keyword>
<dbReference type="PANTHER" id="PTHR32026:SF10">
    <property type="entry name" value="METHYLTRANSFERASE-LIKE PROTEIN 24-RELATED"/>
    <property type="match status" value="1"/>
</dbReference>
<feature type="transmembrane region" description="Helical" evidence="1">
    <location>
        <begin position="12"/>
        <end position="31"/>
    </location>
</feature>
<dbReference type="InterPro" id="IPR026913">
    <property type="entry name" value="METTL24"/>
</dbReference>
<dbReference type="KEGG" id="dpx:DAPPUDRAFT_325714"/>
<dbReference type="EMBL" id="GL732594">
    <property type="protein sequence ID" value="EFX72933.1"/>
    <property type="molecule type" value="Genomic_DNA"/>
</dbReference>
<dbReference type="Proteomes" id="UP000000305">
    <property type="component" value="Unassembled WGS sequence"/>
</dbReference>
<dbReference type="Pfam" id="PF13383">
    <property type="entry name" value="Methyltransf_22"/>
    <property type="match status" value="1"/>
</dbReference>
<dbReference type="AlphaFoldDB" id="E9H5C5"/>
<proteinExistence type="predicted"/>
<reference evidence="3 4" key="1">
    <citation type="journal article" date="2011" name="Science">
        <title>The ecoresponsive genome of Daphnia pulex.</title>
        <authorList>
            <person name="Colbourne J.K."/>
            <person name="Pfrender M.E."/>
            <person name="Gilbert D."/>
            <person name="Thomas W.K."/>
            <person name="Tucker A."/>
            <person name="Oakley T.H."/>
            <person name="Tokishita S."/>
            <person name="Aerts A."/>
            <person name="Arnold G.J."/>
            <person name="Basu M.K."/>
            <person name="Bauer D.J."/>
            <person name="Caceres C.E."/>
            <person name="Carmel L."/>
            <person name="Casola C."/>
            <person name="Choi J.H."/>
            <person name="Detter J.C."/>
            <person name="Dong Q."/>
            <person name="Dusheyko S."/>
            <person name="Eads B.D."/>
            <person name="Frohlich T."/>
            <person name="Geiler-Samerotte K.A."/>
            <person name="Gerlach D."/>
            <person name="Hatcher P."/>
            <person name="Jogdeo S."/>
            <person name="Krijgsveld J."/>
            <person name="Kriventseva E.V."/>
            <person name="Kultz D."/>
            <person name="Laforsch C."/>
            <person name="Lindquist E."/>
            <person name="Lopez J."/>
            <person name="Manak J.R."/>
            <person name="Muller J."/>
            <person name="Pangilinan J."/>
            <person name="Patwardhan R.P."/>
            <person name="Pitluck S."/>
            <person name="Pritham E.J."/>
            <person name="Rechtsteiner A."/>
            <person name="Rho M."/>
            <person name="Rogozin I.B."/>
            <person name="Sakarya O."/>
            <person name="Salamov A."/>
            <person name="Schaack S."/>
            <person name="Shapiro H."/>
            <person name="Shiga Y."/>
            <person name="Skalitzky C."/>
            <person name="Smith Z."/>
            <person name="Souvorov A."/>
            <person name="Sung W."/>
            <person name="Tang Z."/>
            <person name="Tsuchiya D."/>
            <person name="Tu H."/>
            <person name="Vos H."/>
            <person name="Wang M."/>
            <person name="Wolf Y.I."/>
            <person name="Yamagata H."/>
            <person name="Yamada T."/>
            <person name="Ye Y."/>
            <person name="Shaw J.R."/>
            <person name="Andrews J."/>
            <person name="Crease T.J."/>
            <person name="Tang H."/>
            <person name="Lucas S.M."/>
            <person name="Robertson H.M."/>
            <person name="Bork P."/>
            <person name="Koonin E.V."/>
            <person name="Zdobnov E.M."/>
            <person name="Grigoriev I.V."/>
            <person name="Lynch M."/>
            <person name="Boore J.L."/>
        </authorList>
    </citation>
    <scope>NUCLEOTIDE SEQUENCE [LARGE SCALE GENOMIC DNA]</scope>
</reference>
<dbReference type="eggNOG" id="ENOG502QRD5">
    <property type="taxonomic scope" value="Eukaryota"/>
</dbReference>
<dbReference type="HOGENOM" id="CLU_069223_1_0_1"/>